<gene>
    <name evidence="1" type="ORF">Vadar_022031</name>
</gene>
<keyword evidence="2" id="KW-1185">Reference proteome</keyword>
<evidence type="ECO:0000313" key="1">
    <source>
        <dbReference type="EMBL" id="KAH7849716.1"/>
    </source>
</evidence>
<organism evidence="1 2">
    <name type="scientific">Vaccinium darrowii</name>
    <dbReference type="NCBI Taxonomy" id="229202"/>
    <lineage>
        <taxon>Eukaryota</taxon>
        <taxon>Viridiplantae</taxon>
        <taxon>Streptophyta</taxon>
        <taxon>Embryophyta</taxon>
        <taxon>Tracheophyta</taxon>
        <taxon>Spermatophyta</taxon>
        <taxon>Magnoliopsida</taxon>
        <taxon>eudicotyledons</taxon>
        <taxon>Gunneridae</taxon>
        <taxon>Pentapetalae</taxon>
        <taxon>asterids</taxon>
        <taxon>Ericales</taxon>
        <taxon>Ericaceae</taxon>
        <taxon>Vaccinioideae</taxon>
        <taxon>Vaccinieae</taxon>
        <taxon>Vaccinium</taxon>
    </lineage>
</organism>
<comment type="caution">
    <text evidence="1">The sequence shown here is derived from an EMBL/GenBank/DDBJ whole genome shotgun (WGS) entry which is preliminary data.</text>
</comment>
<name>A0ACB7Y8R5_9ERIC</name>
<evidence type="ECO:0000313" key="2">
    <source>
        <dbReference type="Proteomes" id="UP000828048"/>
    </source>
</evidence>
<sequence length="186" mass="21148">MMEVNGFDGALNREEKRKGERRPTAYGTPVSTSPTPVLSSPPPSNSPTKTPISVKFLSISSSPQTMSLESPPLRSSPLRFMMISETNEELIEHHCALWEETEPLNFFPIFMDNGKLFNDATILSIFYGLDTTREFCDWKHQVKKRPRSIVYDAYSRNKRFSGVGGNFTFLRAYKCHAGDYSNAFFE</sequence>
<dbReference type="Proteomes" id="UP000828048">
    <property type="component" value="Chromosome 7"/>
</dbReference>
<accession>A0ACB7Y8R5</accession>
<protein>
    <submittedName>
        <fullName evidence="1">Uncharacterized protein</fullName>
    </submittedName>
</protein>
<dbReference type="EMBL" id="CM037157">
    <property type="protein sequence ID" value="KAH7849716.1"/>
    <property type="molecule type" value="Genomic_DNA"/>
</dbReference>
<proteinExistence type="predicted"/>
<reference evidence="1 2" key="1">
    <citation type="journal article" date="2021" name="Hortic Res">
        <title>High-quality reference genome and annotation aids understanding of berry development for evergreen blueberry (Vaccinium darrowii).</title>
        <authorList>
            <person name="Yu J."/>
            <person name="Hulse-Kemp A.M."/>
            <person name="Babiker E."/>
            <person name="Staton M."/>
        </authorList>
    </citation>
    <scope>NUCLEOTIDE SEQUENCE [LARGE SCALE GENOMIC DNA]</scope>
    <source>
        <strain evidence="2">cv. NJ 8807/NJ 8810</strain>
        <tissue evidence="1">Young leaf</tissue>
    </source>
</reference>